<comment type="caution">
    <text evidence="1">The sequence shown here is derived from an EMBL/GenBank/DDBJ whole genome shotgun (WGS) entry which is preliminary data.</text>
</comment>
<dbReference type="EMBL" id="JAOPJF010000051">
    <property type="protein sequence ID" value="KAK1142328.1"/>
    <property type="molecule type" value="Genomic_DNA"/>
</dbReference>
<sequence>MSTSNTPIRRRPLACLRCRRRKVRCDGGVPACSNCAKAHVECFEGLAQAEVSRSRLSYLENRVRELEALNGEHARSSVSTRDSPADNNRGLSLGERDYLHQERRDHDFTQVNPAPSQLPLQPQCQSQGPPNSDTPAAGVSPAVSGSSRITRDQPLAHEVGLLSLANAADPKYLGPSSGVSFARLIYESAPQSQGLPASFLREQGLDFGHATDRLTQDALASDLQPIGLPSLADCNQYMEAYFAATPLLPFISQDGFSGLLNHVHRFSETAPWDHPLPVKLAFAQVFLVLSLGARFLETKLGADFCSRGLFASGMNYASQIKLHDNIEGVQILLLLVLHSFFNPEGLNAWYLLHTIIASCLDLGLQRRDTNVRPSEPLDHRAMRHLQSALFWSAYSMDRTLTTILGRPLTLRDEAIDRDFPGMENQEEIGVTATHWNAAHDDQNHHSTFLDAEISHYLPCIYSLRFDRIIAEIKLMIYRVSRAPQRFPWPNDLESWQMETEKSCVALFQEIQDRQRGRALSSSGHLSGVVVQKLELKYHQSIMLLYRPSPQIPKPTPKAAQACFTSAMEIIRVQAELHRFANMECSWLSAHSIFVATITILYCLWTFPAVRQENSLGMCLKRAELSVQLLDSLRKTWLVAHEACQKLRRLIALTAEVYNPKQPEHTTGQQLGGLNEHAYNLGYGSQTNDGEAPYFGQPRAAMNTEPQDRTNVLIDELGILRDLFDLGWLNDVDFAAQSEI</sequence>
<name>A0ACC3AWV9_9EURO</name>
<protein>
    <submittedName>
        <fullName evidence="1">Uncharacterized protein</fullName>
    </submittedName>
</protein>
<organism evidence="1 2">
    <name type="scientific">Aspergillus melleus</name>
    <dbReference type="NCBI Taxonomy" id="138277"/>
    <lineage>
        <taxon>Eukaryota</taxon>
        <taxon>Fungi</taxon>
        <taxon>Dikarya</taxon>
        <taxon>Ascomycota</taxon>
        <taxon>Pezizomycotina</taxon>
        <taxon>Eurotiomycetes</taxon>
        <taxon>Eurotiomycetidae</taxon>
        <taxon>Eurotiales</taxon>
        <taxon>Aspergillaceae</taxon>
        <taxon>Aspergillus</taxon>
        <taxon>Aspergillus subgen. Circumdati</taxon>
    </lineage>
</organism>
<accession>A0ACC3AWV9</accession>
<reference evidence="1 2" key="1">
    <citation type="journal article" date="2023" name="ACS Omega">
        <title>Identification of the Neoaspergillic Acid Biosynthesis Gene Cluster by Establishing an In Vitro CRISPR-Ribonucleoprotein Genetic System in Aspergillus melleus.</title>
        <authorList>
            <person name="Yuan B."/>
            <person name="Grau M.F."/>
            <person name="Murata R.M."/>
            <person name="Torok T."/>
            <person name="Venkateswaran K."/>
            <person name="Stajich J.E."/>
            <person name="Wang C.C.C."/>
        </authorList>
    </citation>
    <scope>NUCLEOTIDE SEQUENCE [LARGE SCALE GENOMIC DNA]</scope>
    <source>
        <strain evidence="1 2">IMV 1140</strain>
    </source>
</reference>
<evidence type="ECO:0000313" key="1">
    <source>
        <dbReference type="EMBL" id="KAK1142328.1"/>
    </source>
</evidence>
<gene>
    <name evidence="1" type="ORF">N8T08_007879</name>
</gene>
<dbReference type="Proteomes" id="UP001177260">
    <property type="component" value="Unassembled WGS sequence"/>
</dbReference>
<keyword evidence="2" id="KW-1185">Reference proteome</keyword>
<proteinExistence type="predicted"/>
<evidence type="ECO:0000313" key="2">
    <source>
        <dbReference type="Proteomes" id="UP001177260"/>
    </source>
</evidence>